<evidence type="ECO:0000256" key="4">
    <source>
        <dbReference type="ARBA" id="ARBA00022833"/>
    </source>
</evidence>
<gene>
    <name evidence="8" type="primary">LOC104786510</name>
</gene>
<proteinExistence type="predicted"/>
<keyword evidence="7" id="KW-1185">Reference proteome</keyword>
<dbReference type="Pfam" id="PF22926">
    <property type="entry name" value="C1-like_CT"/>
    <property type="match status" value="1"/>
</dbReference>
<evidence type="ECO:0000313" key="7">
    <source>
        <dbReference type="Proteomes" id="UP000694864"/>
    </source>
</evidence>
<dbReference type="InterPro" id="IPR053192">
    <property type="entry name" value="Vacuole_Formation_Reg"/>
</dbReference>
<dbReference type="PANTHER" id="PTHR32410:SF181">
    <property type="entry name" value="CYSTEINE_HISTIDINE-RICH C1 DOMAIN FAMILY PROTEIN"/>
    <property type="match status" value="1"/>
</dbReference>
<dbReference type="InterPro" id="IPR046349">
    <property type="entry name" value="C1-like_sf"/>
</dbReference>
<evidence type="ECO:0000256" key="3">
    <source>
        <dbReference type="ARBA" id="ARBA00022771"/>
    </source>
</evidence>
<sequence length="606" mass="69892">MSVATDSQVHSSDTSSDEKASHKPLFLCPLPRIMKGYSGFFIYPVNSSPEYVVSTTRSDTQYEDHSVLPLFWCNNKEFDINGGCGICRYSNFGTDYYFCVECDKIFHKECIQSPSKIKQPYHPEHSLQLSYFRFRDFGKQSGCLCCGRETMNLVYYCTKCKAKMHTVCAMKPIPFLVEQPKIHDHPLTLFPRQASLTCNVCGLLRKLSLTYVCLECNFVAHNDCMNSPNVIKISRHHHRISYTSSIQLEECFCGVCRKSIDCDYGAYTCNKCSDYAVHSRCALAKHVWDGRDLEGVLEKDDTTKDVESFERISEGVILHFLHDHNLQLQVSIFYDENKLCQACVLPIFKSSYYSCMECAFVLHETCAKAHRIIQHALHPHPLALKTDSGYSQGYFFCSACNRCTGGFIYQCPIRECEFDIDIRCASISEPFDYKGHEHPLFLALDPREKLECLICKKRYAVYDEYELRFMNCINCGFIVCMDCTTLPYEARYKYEKHFLKILYGEKLYEKDWWCEVCEHNLKDTHTNVLYWCSDCCTTVHIECLLGKDPYVKPGQFFEVNGKEVEVLCKTYASRPLCGNCKNPCQGKILKRDNLIACSRRCGSKIF</sequence>
<protein>
    <submittedName>
        <fullName evidence="8">Uncharacterized protein LOC104786510</fullName>
    </submittedName>
</protein>
<dbReference type="InterPro" id="IPR001965">
    <property type="entry name" value="Znf_PHD"/>
</dbReference>
<feature type="compositionally biased region" description="Polar residues" evidence="5">
    <location>
        <begin position="1"/>
        <end position="14"/>
    </location>
</feature>
<reference evidence="7" key="1">
    <citation type="journal article" date="2014" name="Nat. Commun.">
        <title>The emerging biofuel crop Camelina sativa retains a highly undifferentiated hexaploid genome structure.</title>
        <authorList>
            <person name="Kagale S."/>
            <person name="Koh C."/>
            <person name="Nixon J."/>
            <person name="Bollina V."/>
            <person name="Clarke W.E."/>
            <person name="Tuteja R."/>
            <person name="Spillane C."/>
            <person name="Robinson S.J."/>
            <person name="Links M.G."/>
            <person name="Clarke C."/>
            <person name="Higgins E.E."/>
            <person name="Huebert T."/>
            <person name="Sharpe A.G."/>
            <person name="Parkin I.A."/>
        </authorList>
    </citation>
    <scope>NUCLEOTIDE SEQUENCE [LARGE SCALE GENOMIC DNA]</scope>
    <source>
        <strain evidence="7">cv. DH55</strain>
    </source>
</reference>
<reference evidence="8" key="2">
    <citation type="submission" date="2025-08" db="UniProtKB">
        <authorList>
            <consortium name="RefSeq"/>
        </authorList>
    </citation>
    <scope>IDENTIFICATION</scope>
    <source>
        <tissue evidence="8">Leaf</tissue>
    </source>
</reference>
<organism evidence="7 8">
    <name type="scientific">Camelina sativa</name>
    <name type="common">False flax</name>
    <name type="synonym">Myagrum sativum</name>
    <dbReference type="NCBI Taxonomy" id="90675"/>
    <lineage>
        <taxon>Eukaryota</taxon>
        <taxon>Viridiplantae</taxon>
        <taxon>Streptophyta</taxon>
        <taxon>Embryophyta</taxon>
        <taxon>Tracheophyta</taxon>
        <taxon>Spermatophyta</taxon>
        <taxon>Magnoliopsida</taxon>
        <taxon>eudicotyledons</taxon>
        <taxon>Gunneridae</taxon>
        <taxon>Pentapetalae</taxon>
        <taxon>rosids</taxon>
        <taxon>malvids</taxon>
        <taxon>Brassicales</taxon>
        <taxon>Brassicaceae</taxon>
        <taxon>Camelineae</taxon>
        <taxon>Camelina</taxon>
    </lineage>
</organism>
<dbReference type="InterPro" id="IPR004146">
    <property type="entry name" value="DC1"/>
</dbReference>
<evidence type="ECO:0000259" key="6">
    <source>
        <dbReference type="SMART" id="SM00249"/>
    </source>
</evidence>
<evidence type="ECO:0000256" key="2">
    <source>
        <dbReference type="ARBA" id="ARBA00022737"/>
    </source>
</evidence>
<keyword evidence="2" id="KW-0677">Repeat</keyword>
<evidence type="ECO:0000313" key="8">
    <source>
        <dbReference type="RefSeq" id="XP_010510234.1"/>
    </source>
</evidence>
<dbReference type="Pfam" id="PF03107">
    <property type="entry name" value="C1_2"/>
    <property type="match status" value="5"/>
</dbReference>
<dbReference type="SUPFAM" id="SSF57889">
    <property type="entry name" value="Cysteine-rich domain"/>
    <property type="match status" value="4"/>
</dbReference>
<keyword evidence="3" id="KW-0863">Zinc-finger</keyword>
<feature type="region of interest" description="Disordered" evidence="5">
    <location>
        <begin position="1"/>
        <end position="21"/>
    </location>
</feature>
<keyword evidence="4" id="KW-0862">Zinc</keyword>
<dbReference type="Proteomes" id="UP000694864">
    <property type="component" value="Chromosome 5"/>
</dbReference>
<evidence type="ECO:0000256" key="5">
    <source>
        <dbReference type="SAM" id="MobiDB-lite"/>
    </source>
</evidence>
<dbReference type="RefSeq" id="XP_010510234.1">
    <property type="nucleotide sequence ID" value="XM_010511932.1"/>
</dbReference>
<feature type="domain" description="Zinc finger PHD-type" evidence="6">
    <location>
        <begin position="513"/>
        <end position="572"/>
    </location>
</feature>
<name>A0ABM0Z4B2_CAMSA</name>
<dbReference type="InterPro" id="IPR054483">
    <property type="entry name" value="DC1-like_CT"/>
</dbReference>
<feature type="domain" description="Zinc finger PHD-type" evidence="6">
    <location>
        <begin position="339"/>
        <end position="401"/>
    </location>
</feature>
<accession>A0ABM0Z4B2</accession>
<evidence type="ECO:0000256" key="1">
    <source>
        <dbReference type="ARBA" id="ARBA00022723"/>
    </source>
</evidence>
<feature type="domain" description="Zinc finger PHD-type" evidence="6">
    <location>
        <begin position="83"/>
        <end position="161"/>
    </location>
</feature>
<dbReference type="GeneID" id="104786510"/>
<dbReference type="PANTHER" id="PTHR32410">
    <property type="entry name" value="CYSTEINE/HISTIDINE-RICH C1 DOMAIN FAMILY PROTEIN"/>
    <property type="match status" value="1"/>
</dbReference>
<dbReference type="SMART" id="SM00249">
    <property type="entry name" value="PHD"/>
    <property type="match status" value="4"/>
</dbReference>
<keyword evidence="1" id="KW-0479">Metal-binding</keyword>
<feature type="domain" description="Zinc finger PHD-type" evidence="6">
    <location>
        <begin position="197"/>
        <end position="257"/>
    </location>
</feature>